<feature type="compositionally biased region" description="Pro residues" evidence="1">
    <location>
        <begin position="101"/>
        <end position="114"/>
    </location>
</feature>
<feature type="compositionally biased region" description="Gly residues" evidence="1">
    <location>
        <begin position="938"/>
        <end position="947"/>
    </location>
</feature>
<evidence type="ECO:0000313" key="2">
    <source>
        <dbReference type="EMBL" id="KAG2490946.1"/>
    </source>
</evidence>
<evidence type="ECO:0000256" key="1">
    <source>
        <dbReference type="SAM" id="MobiDB-lite"/>
    </source>
</evidence>
<gene>
    <name evidence="2" type="ORF">HYH03_010623</name>
</gene>
<feature type="compositionally biased region" description="Low complexity" evidence="1">
    <location>
        <begin position="726"/>
        <end position="758"/>
    </location>
</feature>
<dbReference type="OrthoDB" id="549669at2759"/>
<comment type="caution">
    <text evidence="2">The sequence shown here is derived from an EMBL/GenBank/DDBJ whole genome shotgun (WGS) entry which is preliminary data.</text>
</comment>
<accession>A0A836BVR6</accession>
<feature type="compositionally biased region" description="Low complexity" evidence="1">
    <location>
        <begin position="594"/>
        <end position="626"/>
    </location>
</feature>
<evidence type="ECO:0000313" key="3">
    <source>
        <dbReference type="Proteomes" id="UP000612055"/>
    </source>
</evidence>
<organism evidence="2 3">
    <name type="scientific">Edaphochlamys debaryana</name>
    <dbReference type="NCBI Taxonomy" id="47281"/>
    <lineage>
        <taxon>Eukaryota</taxon>
        <taxon>Viridiplantae</taxon>
        <taxon>Chlorophyta</taxon>
        <taxon>core chlorophytes</taxon>
        <taxon>Chlorophyceae</taxon>
        <taxon>CS clade</taxon>
        <taxon>Chlamydomonadales</taxon>
        <taxon>Chlamydomonadales incertae sedis</taxon>
        <taxon>Edaphochlamys</taxon>
    </lineage>
</organism>
<dbReference type="EMBL" id="JAEHOE010000057">
    <property type="protein sequence ID" value="KAG2490946.1"/>
    <property type="molecule type" value="Genomic_DNA"/>
</dbReference>
<feature type="region of interest" description="Disordered" evidence="1">
    <location>
        <begin position="926"/>
        <end position="947"/>
    </location>
</feature>
<feature type="region of interest" description="Disordered" evidence="1">
    <location>
        <begin position="471"/>
        <end position="526"/>
    </location>
</feature>
<feature type="compositionally biased region" description="Pro residues" evidence="1">
    <location>
        <begin position="759"/>
        <end position="772"/>
    </location>
</feature>
<dbReference type="Proteomes" id="UP000612055">
    <property type="component" value="Unassembled WGS sequence"/>
</dbReference>
<keyword evidence="3" id="KW-1185">Reference proteome</keyword>
<name>A0A836BVR6_9CHLO</name>
<dbReference type="AlphaFoldDB" id="A0A836BVR6"/>
<feature type="compositionally biased region" description="Pro residues" evidence="1">
    <location>
        <begin position="122"/>
        <end position="149"/>
    </location>
</feature>
<feature type="compositionally biased region" description="Acidic residues" evidence="1">
    <location>
        <begin position="926"/>
        <end position="936"/>
    </location>
</feature>
<sequence length="947" mass="94983">MRERGCSPLSLTVTCSGAPVADKLVLSIAQAIGASATSFALAGCASLGPALAPRLAAALPRLQDLTLDVGSAAAARGAEALLEQLAIRCPDPATLDGPSPSDNPPCGPGPGPPPPHHHTTPPDAPTPAPPPLPRPPTPTTSLPPPISVPLPPPPPLLSLQLRLSGHAALPGVALEGLRGLRALALGLELAPGAGLGQLRTRGSEAPPAVAAIASLAPTLRRLELTGSSLSDRILDPPYRFAGLSDLTGLTYLRVDLPCDFPAVLDNVEELYRVATSGSAGVGLDGAVQAVAHAVPWLVPSECCTTECCTAFLRWHWLPAAASLDCLVELHLGRSYDLSVYDMAMVLHRAVHLTVLSCRTLSLPPYPAAAAPGGGMADGWQPGSGGRWAADPCGGGGGGGAAALARLFPPALRELRVRYLPPAPLLAALSALQRPPPLAPPELICRQAAKAAEAAQLELAAAWRAVRPPPPAAAAVAYGSGTPPETADGAPGPQSDGVEMAERAPEAEAGVLEPGGSSLGGTAAGATDDAEGVAEAAAVSRAAAEAARRCVRGSGAVRLALAGSSCAAASVPAEPWLPDVAAAAFRLLRSHLAPAQPQAHAGPGPAHAGPRGTFAASGTSASGAPAGLDAEPDLPVGPAVTEAEAARSALLLQVFKAAEQPRRLLESPPPALFKPAPDWCPALSVRAFQSGACRLTGPHAGSWLRNLALLGGEWAELQPPSPLESTPGPAAPIGPAAALSPGSGAASASPLPGADQAPGTTPPHLGPEPPGPPGSAVERPDLQAPQQPRQQVSAQPQGPALAWRPGLRALQLRGFDLGLGALLELPGALPGLRFLELRNCTAPDADVLALWHWLRRQPGVDGRAAPPLVSEPHTALLAWAEHASGPAAAPAGAGPALAAAEAMAAGANIVAALAAGIEEGVVLGWDEVEPGDGEWGEVEPGGSGDEGG</sequence>
<protein>
    <submittedName>
        <fullName evidence="2">Uncharacterized protein</fullName>
    </submittedName>
</protein>
<proteinExistence type="predicted"/>
<feature type="region of interest" description="Disordered" evidence="1">
    <location>
        <begin position="717"/>
        <end position="798"/>
    </location>
</feature>
<feature type="region of interest" description="Disordered" evidence="1">
    <location>
        <begin position="91"/>
        <end position="149"/>
    </location>
</feature>
<reference evidence="2" key="1">
    <citation type="journal article" date="2020" name="bioRxiv">
        <title>Comparative genomics of Chlamydomonas.</title>
        <authorList>
            <person name="Craig R.J."/>
            <person name="Hasan A.R."/>
            <person name="Ness R.W."/>
            <person name="Keightley P.D."/>
        </authorList>
    </citation>
    <scope>NUCLEOTIDE SEQUENCE</scope>
    <source>
        <strain evidence="2">CCAP 11/70</strain>
    </source>
</reference>
<feature type="region of interest" description="Disordered" evidence="1">
    <location>
        <begin position="594"/>
        <end position="635"/>
    </location>
</feature>
<feature type="compositionally biased region" description="Low complexity" evidence="1">
    <location>
        <begin position="782"/>
        <end position="796"/>
    </location>
</feature>